<dbReference type="PROSITE" id="PS00018">
    <property type="entry name" value="EF_HAND_1"/>
    <property type="match status" value="2"/>
</dbReference>
<dbReference type="InterPro" id="IPR018247">
    <property type="entry name" value="EF_Hand_1_Ca_BS"/>
</dbReference>
<feature type="region of interest" description="Disordered" evidence="2">
    <location>
        <begin position="1"/>
        <end position="28"/>
    </location>
</feature>
<sequence>MTRVAALELDAPPPPLDSPDAADAAPAAVRRRRALEPRVAEKVRAKLKRAVDSSRGSLGIDEFFGQVDKDGSGLLDVLELHRVLRELLRIPEYAVSDSEVSSLFVTLDADKSGSIDIREFAAFLDAPASGDVGAWASATAPVSGRTTTTGTPGPRPGTSPQVGTRSSRGSPLGAPGAPRPGTSLGAVRCAPLLSRAELERARRALQEAVQEHAPGQDAMELLGGAGAELEDEDLLRLFRRVLRVPSTALSDDDAVGLRASLDEEMTGRLSVTKLVEFIDLGD</sequence>
<feature type="domain" description="EF-hand" evidence="3">
    <location>
        <begin position="55"/>
        <end position="90"/>
    </location>
</feature>
<gene>
    <name evidence="4" type="ORF">PCOR1329_LOCUS34920</name>
</gene>
<dbReference type="Proteomes" id="UP001189429">
    <property type="component" value="Unassembled WGS sequence"/>
</dbReference>
<dbReference type="PROSITE" id="PS50222">
    <property type="entry name" value="EF_HAND_2"/>
    <property type="match status" value="2"/>
</dbReference>
<dbReference type="SUPFAM" id="SSF47473">
    <property type="entry name" value="EF-hand"/>
    <property type="match status" value="1"/>
</dbReference>
<evidence type="ECO:0000256" key="1">
    <source>
        <dbReference type="ARBA" id="ARBA00022837"/>
    </source>
</evidence>
<evidence type="ECO:0000313" key="5">
    <source>
        <dbReference type="Proteomes" id="UP001189429"/>
    </source>
</evidence>
<accession>A0ABN9T2J6</accession>
<dbReference type="InterPro" id="IPR002048">
    <property type="entry name" value="EF_hand_dom"/>
</dbReference>
<keyword evidence="5" id="KW-1185">Reference proteome</keyword>
<dbReference type="Pfam" id="PF13499">
    <property type="entry name" value="EF-hand_7"/>
    <property type="match status" value="1"/>
</dbReference>
<feature type="compositionally biased region" description="Low complexity" evidence="2">
    <location>
        <begin position="143"/>
        <end position="160"/>
    </location>
</feature>
<dbReference type="SMART" id="SM00054">
    <property type="entry name" value="EFh"/>
    <property type="match status" value="2"/>
</dbReference>
<organism evidence="4 5">
    <name type="scientific">Prorocentrum cordatum</name>
    <dbReference type="NCBI Taxonomy" id="2364126"/>
    <lineage>
        <taxon>Eukaryota</taxon>
        <taxon>Sar</taxon>
        <taxon>Alveolata</taxon>
        <taxon>Dinophyceae</taxon>
        <taxon>Prorocentrales</taxon>
        <taxon>Prorocentraceae</taxon>
        <taxon>Prorocentrum</taxon>
    </lineage>
</organism>
<comment type="caution">
    <text evidence="4">The sequence shown here is derived from an EMBL/GenBank/DDBJ whole genome shotgun (WGS) entry which is preliminary data.</text>
</comment>
<evidence type="ECO:0000313" key="4">
    <source>
        <dbReference type="EMBL" id="CAK0839176.1"/>
    </source>
</evidence>
<feature type="region of interest" description="Disordered" evidence="2">
    <location>
        <begin position="140"/>
        <end position="186"/>
    </location>
</feature>
<name>A0ABN9T2J6_9DINO</name>
<feature type="domain" description="EF-hand" evidence="3">
    <location>
        <begin position="95"/>
        <end position="130"/>
    </location>
</feature>
<reference evidence="4" key="1">
    <citation type="submission" date="2023-10" db="EMBL/GenBank/DDBJ databases">
        <authorList>
            <person name="Chen Y."/>
            <person name="Shah S."/>
            <person name="Dougan E. K."/>
            <person name="Thang M."/>
            <person name="Chan C."/>
        </authorList>
    </citation>
    <scope>NUCLEOTIDE SEQUENCE [LARGE SCALE GENOMIC DNA]</scope>
</reference>
<protein>
    <recommendedName>
        <fullName evidence="3">EF-hand domain-containing protein</fullName>
    </recommendedName>
</protein>
<dbReference type="InterPro" id="IPR011992">
    <property type="entry name" value="EF-hand-dom_pair"/>
</dbReference>
<evidence type="ECO:0000259" key="3">
    <source>
        <dbReference type="PROSITE" id="PS50222"/>
    </source>
</evidence>
<evidence type="ECO:0000256" key="2">
    <source>
        <dbReference type="SAM" id="MobiDB-lite"/>
    </source>
</evidence>
<feature type="compositionally biased region" description="Low complexity" evidence="2">
    <location>
        <begin position="1"/>
        <end position="10"/>
    </location>
</feature>
<dbReference type="EMBL" id="CAUYUJ010014275">
    <property type="protein sequence ID" value="CAK0839176.1"/>
    <property type="molecule type" value="Genomic_DNA"/>
</dbReference>
<dbReference type="Gene3D" id="1.10.238.10">
    <property type="entry name" value="EF-hand"/>
    <property type="match status" value="1"/>
</dbReference>
<keyword evidence="1" id="KW-0106">Calcium</keyword>
<feature type="compositionally biased region" description="Low complexity" evidence="2">
    <location>
        <begin position="18"/>
        <end position="28"/>
    </location>
</feature>
<proteinExistence type="predicted"/>
<dbReference type="CDD" id="cd00051">
    <property type="entry name" value="EFh"/>
    <property type="match status" value="1"/>
</dbReference>